<evidence type="ECO:0000256" key="2">
    <source>
        <dbReference type="ARBA" id="ARBA00022475"/>
    </source>
</evidence>
<evidence type="ECO:0008006" key="9">
    <source>
        <dbReference type="Google" id="ProtNLM"/>
    </source>
</evidence>
<comment type="subcellular location">
    <subcellularLocation>
        <location evidence="1">Cell membrane</location>
        <topology evidence="1">Multi-pass membrane protein</topology>
    </subcellularLocation>
</comment>
<gene>
    <name evidence="7" type="ORF">CCYN2B_230006</name>
</gene>
<feature type="transmembrane region" description="Helical" evidence="6">
    <location>
        <begin position="313"/>
        <end position="336"/>
    </location>
</feature>
<feature type="transmembrane region" description="Helical" evidence="6">
    <location>
        <begin position="12"/>
        <end position="29"/>
    </location>
</feature>
<keyword evidence="4 6" id="KW-1133">Transmembrane helix</keyword>
<feature type="transmembrane region" description="Helical" evidence="6">
    <location>
        <begin position="380"/>
        <end position="399"/>
    </location>
</feature>
<evidence type="ECO:0000256" key="3">
    <source>
        <dbReference type="ARBA" id="ARBA00022692"/>
    </source>
</evidence>
<evidence type="ECO:0000256" key="4">
    <source>
        <dbReference type="ARBA" id="ARBA00022989"/>
    </source>
</evidence>
<dbReference type="EMBL" id="CDOD01000016">
    <property type="protein sequence ID" value="CEN34756.1"/>
    <property type="molecule type" value="Genomic_DNA"/>
</dbReference>
<proteinExistence type="predicted"/>
<evidence type="ECO:0000313" key="7">
    <source>
        <dbReference type="EMBL" id="CEN34756.1"/>
    </source>
</evidence>
<dbReference type="InterPro" id="IPR002797">
    <property type="entry name" value="Polysacc_synth"/>
</dbReference>
<dbReference type="Proteomes" id="UP000038055">
    <property type="component" value="Unassembled WGS sequence"/>
</dbReference>
<dbReference type="AlphaFoldDB" id="A0A0B7H575"/>
<organism evidence="7 8">
    <name type="scientific">Capnocytophaga cynodegmi</name>
    <dbReference type="NCBI Taxonomy" id="28189"/>
    <lineage>
        <taxon>Bacteria</taxon>
        <taxon>Pseudomonadati</taxon>
        <taxon>Bacteroidota</taxon>
        <taxon>Flavobacteriia</taxon>
        <taxon>Flavobacteriales</taxon>
        <taxon>Flavobacteriaceae</taxon>
        <taxon>Capnocytophaga</taxon>
    </lineage>
</organism>
<keyword evidence="2" id="KW-1003">Cell membrane</keyword>
<keyword evidence="5 6" id="KW-0472">Membrane</keyword>
<feature type="transmembrane region" description="Helical" evidence="6">
    <location>
        <begin position="470"/>
        <end position="490"/>
    </location>
</feature>
<keyword evidence="8" id="KW-1185">Reference proteome</keyword>
<keyword evidence="3 6" id="KW-0812">Transmembrane</keyword>
<name>A0A0B7H575_9FLAO</name>
<feature type="transmembrane region" description="Helical" evidence="6">
    <location>
        <begin position="405"/>
        <end position="426"/>
    </location>
</feature>
<dbReference type="PANTHER" id="PTHR30250:SF26">
    <property type="entry name" value="PSMA PROTEIN"/>
    <property type="match status" value="1"/>
</dbReference>
<evidence type="ECO:0000256" key="5">
    <source>
        <dbReference type="ARBA" id="ARBA00023136"/>
    </source>
</evidence>
<evidence type="ECO:0000256" key="6">
    <source>
        <dbReference type="SAM" id="Phobius"/>
    </source>
</evidence>
<feature type="transmembrane region" description="Helical" evidence="6">
    <location>
        <begin position="89"/>
        <end position="112"/>
    </location>
</feature>
<feature type="transmembrane region" description="Helical" evidence="6">
    <location>
        <begin position="438"/>
        <end position="458"/>
    </location>
</feature>
<evidence type="ECO:0000313" key="8">
    <source>
        <dbReference type="Proteomes" id="UP000038055"/>
    </source>
</evidence>
<dbReference type="InterPro" id="IPR050833">
    <property type="entry name" value="Poly_Biosynth_Transport"/>
</dbReference>
<feature type="transmembrane region" description="Helical" evidence="6">
    <location>
        <begin position="124"/>
        <end position="145"/>
    </location>
</feature>
<dbReference type="RefSeq" id="WP_041991641.1">
    <property type="nucleotide sequence ID" value="NZ_CDOD01000016.1"/>
</dbReference>
<feature type="transmembrane region" description="Helical" evidence="6">
    <location>
        <begin position="348"/>
        <end position="368"/>
    </location>
</feature>
<sequence>MSTNNTIAKNTFFLYIRMLFNMGVALYISRVVLRTLGKEDFGIYSVVAGVVILFSFLNGTMSAATLRYINVEKASSKIENVKKIFNISIVNHLMIALLVVVLAESVGIWFLNNKLDIPEDRMPIANFIYQFSILVMFVEIMRVPFNAIIVAYEKMVFYAWLGLAETFLKLTMVFLLVYLPSYDKLGLYGVLMAVVSVLVWFAYYGYCKLQFSEQTSFKFYKDFGKIKELLTFSGWILIGQVATVGATQGLSMIVNIFHGVIANAAVGIANQVDTAIYSFVGNFQVAFNPQVVQTYANKEYDRHKQLILNTSKYSFFLMALLSAPVLYFTHNLLTLWLGNSLPEYTQQIVQVVILCSLLNAVAGPFWMSATAIGSNVVKEYNITLTLINLCTLPLAYFILSLGYSPIYAFVVKLFIYTILQLFRWYFINRRLHFDRRNFLTYLFNIALIFLLLLGLVYKSDFTKTFSIIELVFGILLIEILLMISIISLGLNNNERKWMFGFIKNKINVE</sequence>
<dbReference type="PANTHER" id="PTHR30250">
    <property type="entry name" value="PST FAMILY PREDICTED COLANIC ACID TRANSPORTER"/>
    <property type="match status" value="1"/>
</dbReference>
<dbReference type="GO" id="GO:0005886">
    <property type="term" value="C:plasma membrane"/>
    <property type="evidence" value="ECO:0007669"/>
    <property type="project" value="UniProtKB-SubCell"/>
</dbReference>
<accession>A0A0B7H575</accession>
<reference evidence="8" key="1">
    <citation type="submission" date="2015-01" db="EMBL/GenBank/DDBJ databases">
        <authorList>
            <person name="MANFREDI Pablo"/>
        </authorList>
    </citation>
    <scope>NUCLEOTIDE SEQUENCE [LARGE SCALE GENOMIC DNA]</scope>
    <source>
        <strain evidence="8">Ccyn2B</strain>
    </source>
</reference>
<dbReference type="Pfam" id="PF01943">
    <property type="entry name" value="Polysacc_synt"/>
    <property type="match status" value="1"/>
</dbReference>
<protein>
    <recommendedName>
        <fullName evidence="9">Polysaccharide biosynthesis protein</fullName>
    </recommendedName>
</protein>
<feature type="transmembrane region" description="Helical" evidence="6">
    <location>
        <begin position="185"/>
        <end position="206"/>
    </location>
</feature>
<evidence type="ECO:0000256" key="1">
    <source>
        <dbReference type="ARBA" id="ARBA00004651"/>
    </source>
</evidence>
<feature type="transmembrane region" description="Helical" evidence="6">
    <location>
        <begin position="157"/>
        <end position="179"/>
    </location>
</feature>
<feature type="transmembrane region" description="Helical" evidence="6">
    <location>
        <begin position="41"/>
        <end position="69"/>
    </location>
</feature>